<dbReference type="AlphaFoldDB" id="A0A972G1F4"/>
<feature type="chain" id="PRO_5037812400" evidence="9">
    <location>
        <begin position="19"/>
        <end position="445"/>
    </location>
</feature>
<comment type="similarity">
    <text evidence="2">Belongs to the outer membrane factor (OMF) (TC 1.B.17) family.</text>
</comment>
<dbReference type="GO" id="GO:0009279">
    <property type="term" value="C:cell outer membrane"/>
    <property type="evidence" value="ECO:0007669"/>
    <property type="project" value="UniProtKB-SubCell"/>
</dbReference>
<evidence type="ECO:0000256" key="6">
    <source>
        <dbReference type="ARBA" id="ARBA00023136"/>
    </source>
</evidence>
<dbReference type="SUPFAM" id="SSF56954">
    <property type="entry name" value="Outer membrane efflux proteins (OEP)"/>
    <property type="match status" value="1"/>
</dbReference>
<dbReference type="InterPro" id="IPR003423">
    <property type="entry name" value="OMP_efflux"/>
</dbReference>
<protein>
    <submittedName>
        <fullName evidence="10">TolC family protein</fullName>
    </submittedName>
</protein>
<feature type="coiled-coil region" evidence="8">
    <location>
        <begin position="357"/>
        <end position="384"/>
    </location>
</feature>
<proteinExistence type="inferred from homology"/>
<comment type="subcellular location">
    <subcellularLocation>
        <location evidence="1">Cell outer membrane</location>
    </subcellularLocation>
</comment>
<keyword evidence="8" id="KW-0175">Coiled coil</keyword>
<evidence type="ECO:0000256" key="7">
    <source>
        <dbReference type="ARBA" id="ARBA00023237"/>
    </source>
</evidence>
<dbReference type="Gene3D" id="1.20.1600.10">
    <property type="entry name" value="Outer membrane efflux proteins (OEP)"/>
    <property type="match status" value="1"/>
</dbReference>
<keyword evidence="7" id="KW-0998">Cell outer membrane</keyword>
<dbReference type="GO" id="GO:0015562">
    <property type="term" value="F:efflux transmembrane transporter activity"/>
    <property type="evidence" value="ECO:0007669"/>
    <property type="project" value="InterPro"/>
</dbReference>
<evidence type="ECO:0000256" key="2">
    <source>
        <dbReference type="ARBA" id="ARBA00007613"/>
    </source>
</evidence>
<gene>
    <name evidence="10" type="ORF">G6047_11645</name>
</gene>
<keyword evidence="5" id="KW-0812">Transmembrane</keyword>
<evidence type="ECO:0000256" key="9">
    <source>
        <dbReference type="SAM" id="SignalP"/>
    </source>
</evidence>
<dbReference type="RefSeq" id="WP_169527787.1">
    <property type="nucleotide sequence ID" value="NZ_JAAMPU010000106.1"/>
</dbReference>
<dbReference type="EMBL" id="JAAMPU010000106">
    <property type="protein sequence ID" value="NMH28686.1"/>
    <property type="molecule type" value="Genomic_DNA"/>
</dbReference>
<keyword evidence="3" id="KW-0813">Transport</keyword>
<dbReference type="Proteomes" id="UP000712080">
    <property type="component" value="Unassembled WGS sequence"/>
</dbReference>
<dbReference type="Pfam" id="PF02321">
    <property type="entry name" value="OEP"/>
    <property type="match status" value="2"/>
</dbReference>
<keyword evidence="11" id="KW-1185">Reference proteome</keyword>
<evidence type="ECO:0000313" key="10">
    <source>
        <dbReference type="EMBL" id="NMH28686.1"/>
    </source>
</evidence>
<dbReference type="InterPro" id="IPR051906">
    <property type="entry name" value="TolC-like"/>
</dbReference>
<keyword evidence="4" id="KW-1134">Transmembrane beta strand</keyword>
<organism evidence="10 11">
    <name type="scientific">Flavobacterium silvaticum</name>
    <dbReference type="NCBI Taxonomy" id="1852020"/>
    <lineage>
        <taxon>Bacteria</taxon>
        <taxon>Pseudomonadati</taxon>
        <taxon>Bacteroidota</taxon>
        <taxon>Flavobacteriia</taxon>
        <taxon>Flavobacteriales</taxon>
        <taxon>Flavobacteriaceae</taxon>
        <taxon>Flavobacterium</taxon>
    </lineage>
</organism>
<keyword evidence="6" id="KW-0472">Membrane</keyword>
<dbReference type="GO" id="GO:1990281">
    <property type="term" value="C:efflux pump complex"/>
    <property type="evidence" value="ECO:0007669"/>
    <property type="project" value="TreeGrafter"/>
</dbReference>
<evidence type="ECO:0000256" key="3">
    <source>
        <dbReference type="ARBA" id="ARBA00022448"/>
    </source>
</evidence>
<evidence type="ECO:0000313" key="11">
    <source>
        <dbReference type="Proteomes" id="UP000712080"/>
    </source>
</evidence>
<evidence type="ECO:0000256" key="5">
    <source>
        <dbReference type="ARBA" id="ARBA00022692"/>
    </source>
</evidence>
<comment type="caution">
    <text evidence="10">The sequence shown here is derived from an EMBL/GenBank/DDBJ whole genome shotgun (WGS) entry which is preliminary data.</text>
</comment>
<evidence type="ECO:0000256" key="8">
    <source>
        <dbReference type="SAM" id="Coils"/>
    </source>
</evidence>
<reference evidence="10" key="1">
    <citation type="submission" date="2020-02" db="EMBL/GenBank/DDBJ databases">
        <title>Flavobacterium sp. genome.</title>
        <authorList>
            <person name="Jung H.S."/>
            <person name="Baek J.H."/>
            <person name="Jeon C.O."/>
        </authorList>
    </citation>
    <scope>NUCLEOTIDE SEQUENCE</scope>
    <source>
        <strain evidence="10">SE-s28</strain>
    </source>
</reference>
<evidence type="ECO:0000256" key="1">
    <source>
        <dbReference type="ARBA" id="ARBA00004442"/>
    </source>
</evidence>
<feature type="signal peptide" evidence="9">
    <location>
        <begin position="1"/>
        <end position="18"/>
    </location>
</feature>
<keyword evidence="9" id="KW-0732">Signal</keyword>
<dbReference type="PANTHER" id="PTHR30026">
    <property type="entry name" value="OUTER MEMBRANE PROTEIN TOLC"/>
    <property type="match status" value="1"/>
</dbReference>
<accession>A0A972G1F4</accession>
<evidence type="ECO:0000256" key="4">
    <source>
        <dbReference type="ARBA" id="ARBA00022452"/>
    </source>
</evidence>
<sequence length="445" mass="49591">MKKLLSILLLSSAIVVSAQEKPLSLKDAIQFALQNKADAKKAKLDVENAGYQIQEARSQALPTISANGSLTYNPILQSSALPGEFFGAPAGTIVLVPFGQKWNSTAGFALSQKIFDLTVFTGLKAAKTTREFYQINANLTDEMIIERVADAYYQVLVAREQYTVNDSNYVKTSRVLDVIKGQFNNGLAKKIDLDRTTVRLSNIGTQRTQSLNTVELQENALKFYMGMPSATPITLAKEEVVVKPLPLEEQADVEQRVQFQVMKKEEQLLQYQKKAEKAGFYPSLSLSANYNYQGLGNEFVWFSKPQNGTYWTDYSSIGLNLHIPIFTGFGTKAKVAKADVALRKHQEDMADTKLSLQKEYSDAMANLKNNLATLTDQTENVRLAQEVTSNNKNNYINGLATLTDLLDSENELIQAQSNYNTALLRYKLAEIQYIKSKGELKTLAQ</sequence>
<name>A0A972G1F4_9FLAO</name>
<dbReference type="PANTHER" id="PTHR30026:SF20">
    <property type="entry name" value="OUTER MEMBRANE PROTEIN TOLC"/>
    <property type="match status" value="1"/>
</dbReference>
<dbReference type="GO" id="GO:0015288">
    <property type="term" value="F:porin activity"/>
    <property type="evidence" value="ECO:0007669"/>
    <property type="project" value="TreeGrafter"/>
</dbReference>